<evidence type="ECO:0000313" key="2">
    <source>
        <dbReference type="EMBL" id="MCI10979.1"/>
    </source>
</evidence>
<keyword evidence="3" id="KW-1185">Reference proteome</keyword>
<feature type="domain" description="Reverse transcriptase Ty1/copia-type" evidence="1">
    <location>
        <begin position="3"/>
        <end position="71"/>
    </location>
</feature>
<name>A0A392PHL0_9FABA</name>
<dbReference type="Pfam" id="PF07727">
    <property type="entry name" value="RVT_2"/>
    <property type="match status" value="1"/>
</dbReference>
<dbReference type="PANTHER" id="PTHR11439">
    <property type="entry name" value="GAG-POL-RELATED RETROTRANSPOSON"/>
    <property type="match status" value="1"/>
</dbReference>
<dbReference type="EMBL" id="LXQA010078344">
    <property type="protein sequence ID" value="MCI10979.1"/>
    <property type="molecule type" value="Genomic_DNA"/>
</dbReference>
<sequence length="185" mass="20294">MGGTDIGEIQQLKSLLDTKFSIKDLEYLKYFLGFEVARSKAGISLCQRKYTLGLLQDSGLLAAKPCPTPMQPHLQLHKSSGSPISDPTTYKRLIGRLLYLTHTRPEISYAVSKLSQFLDSPTDAHMLAGLHVLKYLKNSPGQGLFFSASSPLTLKGYSDSDWGACPDTRRSTTGLCFFLGTSLIS</sequence>
<dbReference type="Proteomes" id="UP000265520">
    <property type="component" value="Unassembled WGS sequence"/>
</dbReference>
<dbReference type="AlphaFoldDB" id="A0A392PHL0"/>
<proteinExistence type="predicted"/>
<organism evidence="2 3">
    <name type="scientific">Trifolium medium</name>
    <dbReference type="NCBI Taxonomy" id="97028"/>
    <lineage>
        <taxon>Eukaryota</taxon>
        <taxon>Viridiplantae</taxon>
        <taxon>Streptophyta</taxon>
        <taxon>Embryophyta</taxon>
        <taxon>Tracheophyta</taxon>
        <taxon>Spermatophyta</taxon>
        <taxon>Magnoliopsida</taxon>
        <taxon>eudicotyledons</taxon>
        <taxon>Gunneridae</taxon>
        <taxon>Pentapetalae</taxon>
        <taxon>rosids</taxon>
        <taxon>fabids</taxon>
        <taxon>Fabales</taxon>
        <taxon>Fabaceae</taxon>
        <taxon>Papilionoideae</taxon>
        <taxon>50 kb inversion clade</taxon>
        <taxon>NPAAA clade</taxon>
        <taxon>Hologalegina</taxon>
        <taxon>IRL clade</taxon>
        <taxon>Trifolieae</taxon>
        <taxon>Trifolium</taxon>
    </lineage>
</organism>
<reference evidence="2 3" key="1">
    <citation type="journal article" date="2018" name="Front. Plant Sci.">
        <title>Red Clover (Trifolium pratense) and Zigzag Clover (T. medium) - A Picture of Genomic Similarities and Differences.</title>
        <authorList>
            <person name="Dluhosova J."/>
            <person name="Istvanek J."/>
            <person name="Nedelnik J."/>
            <person name="Repkova J."/>
        </authorList>
    </citation>
    <scope>NUCLEOTIDE SEQUENCE [LARGE SCALE GENOMIC DNA]</scope>
    <source>
        <strain evidence="3">cv. 10/8</strain>
        <tissue evidence="2">Leaf</tissue>
    </source>
</reference>
<evidence type="ECO:0000259" key="1">
    <source>
        <dbReference type="Pfam" id="PF07727"/>
    </source>
</evidence>
<dbReference type="InterPro" id="IPR013103">
    <property type="entry name" value="RVT_2"/>
</dbReference>
<evidence type="ECO:0000313" key="3">
    <source>
        <dbReference type="Proteomes" id="UP000265520"/>
    </source>
</evidence>
<protein>
    <recommendedName>
        <fullName evidence="1">Reverse transcriptase Ty1/copia-type domain-containing protein</fullName>
    </recommendedName>
</protein>
<accession>A0A392PHL0</accession>
<comment type="caution">
    <text evidence="2">The sequence shown here is derived from an EMBL/GenBank/DDBJ whole genome shotgun (WGS) entry which is preliminary data.</text>
</comment>
<dbReference type="PANTHER" id="PTHR11439:SF470">
    <property type="entry name" value="CYSTEINE-RICH RLK (RECEPTOR-LIKE PROTEIN KINASE) 8"/>
    <property type="match status" value="1"/>
</dbReference>